<dbReference type="PANTHER" id="PTHR37294:SF1">
    <property type="entry name" value="3'-5' EXORIBONUCLEASE YHAM"/>
    <property type="match status" value="1"/>
</dbReference>
<evidence type="ECO:0000256" key="2">
    <source>
        <dbReference type="ARBA" id="ARBA00022839"/>
    </source>
</evidence>
<accession>A0A0R2JE63</accession>
<dbReference type="OrthoDB" id="9778453at2"/>
<sequence>MMQGRKLSDYKNDENVQTYAVLKQVELRKTNAGKPYLAVVLEDSSMELAGMKWEITEEEAQTFQAGMVVAVSGMRQTYRDKPQLKIFEIRPTRIDEPQNPNDFMPHGPMKADEMEAEVNRLFLKILNPKWQRIVRYLLAKYHDEFYRYPAAKTNHHAFAGGLGYHTISIARLADQVANLYSSVDRSLLLAGALLHDLGKVIELSGPVATKYTRSGNLIGHIVLIDEQIVLAAQELKLDLFDEDLILLRHVVLAHHGQLEYGSPVQPLVREANVLHQLDELDANMQSFDQVLNQTEPGDFATRNWALDNRAVYRPEHDKN</sequence>
<evidence type="ECO:0000256" key="1">
    <source>
        <dbReference type="ARBA" id="ARBA00022801"/>
    </source>
</evidence>
<dbReference type="Proteomes" id="UP000051655">
    <property type="component" value="Unassembled WGS sequence"/>
</dbReference>
<feature type="domain" description="HD/PDEase" evidence="3">
    <location>
        <begin position="158"/>
        <end position="292"/>
    </location>
</feature>
<dbReference type="GO" id="GO:0004527">
    <property type="term" value="F:exonuclease activity"/>
    <property type="evidence" value="ECO:0007669"/>
    <property type="project" value="UniProtKB-KW"/>
</dbReference>
<dbReference type="STRING" id="1616.IV73_GL000085"/>
<protein>
    <recommendedName>
        <fullName evidence="3">HD/PDEase domain-containing protein</fullName>
    </recommendedName>
</protein>
<dbReference type="InterPro" id="IPR006675">
    <property type="entry name" value="HDIG_dom"/>
</dbReference>
<dbReference type="FunFam" id="1.10.3210.10:FF:000008">
    <property type="entry name" value="3'-5' exoribonuclease YhaM"/>
    <property type="match status" value="1"/>
</dbReference>
<organism evidence="4 5">
    <name type="scientific">Weissella kandleri</name>
    <dbReference type="NCBI Taxonomy" id="1616"/>
    <lineage>
        <taxon>Bacteria</taxon>
        <taxon>Bacillati</taxon>
        <taxon>Bacillota</taxon>
        <taxon>Bacilli</taxon>
        <taxon>Lactobacillales</taxon>
        <taxon>Lactobacillaceae</taxon>
        <taxon>Weissella</taxon>
    </lineage>
</organism>
<keyword evidence="2" id="KW-0540">Nuclease</keyword>
<dbReference type="Gene3D" id="1.10.3210.10">
    <property type="entry name" value="Hypothetical protein af1432"/>
    <property type="match status" value="1"/>
</dbReference>
<dbReference type="EMBL" id="JQBP01000001">
    <property type="protein sequence ID" value="KRN75601.1"/>
    <property type="molecule type" value="Genomic_DNA"/>
</dbReference>
<evidence type="ECO:0000259" key="3">
    <source>
        <dbReference type="SMART" id="SM00471"/>
    </source>
</evidence>
<dbReference type="GO" id="GO:0031125">
    <property type="term" value="P:rRNA 3'-end processing"/>
    <property type="evidence" value="ECO:0007669"/>
    <property type="project" value="TreeGrafter"/>
</dbReference>
<keyword evidence="2" id="KW-0269">Exonuclease</keyword>
<dbReference type="SUPFAM" id="SSF109604">
    <property type="entry name" value="HD-domain/PDEase-like"/>
    <property type="match status" value="1"/>
</dbReference>
<dbReference type="SMART" id="SM00471">
    <property type="entry name" value="HDc"/>
    <property type="match status" value="1"/>
</dbReference>
<dbReference type="InterPro" id="IPR003607">
    <property type="entry name" value="HD/PDEase_dom"/>
</dbReference>
<dbReference type="AlphaFoldDB" id="A0A0R2JE63"/>
<dbReference type="Pfam" id="PF01966">
    <property type="entry name" value="HD"/>
    <property type="match status" value="1"/>
</dbReference>
<dbReference type="InterPro" id="IPR050798">
    <property type="entry name" value="YhaM_exoribonuc/phosphodiest"/>
</dbReference>
<reference evidence="4 5" key="1">
    <citation type="journal article" date="2015" name="Genome Announc.">
        <title>Expanding the biotechnology potential of lactobacilli through comparative genomics of 213 strains and associated genera.</title>
        <authorList>
            <person name="Sun Z."/>
            <person name="Harris H.M."/>
            <person name="McCann A."/>
            <person name="Guo C."/>
            <person name="Argimon S."/>
            <person name="Zhang W."/>
            <person name="Yang X."/>
            <person name="Jeffery I.B."/>
            <person name="Cooney J.C."/>
            <person name="Kagawa T.F."/>
            <person name="Liu W."/>
            <person name="Song Y."/>
            <person name="Salvetti E."/>
            <person name="Wrobel A."/>
            <person name="Rasinkangas P."/>
            <person name="Parkhill J."/>
            <person name="Rea M.C."/>
            <person name="O'Sullivan O."/>
            <person name="Ritari J."/>
            <person name="Douillard F.P."/>
            <person name="Paul Ross R."/>
            <person name="Yang R."/>
            <person name="Briner A.E."/>
            <person name="Felis G.E."/>
            <person name="de Vos W.M."/>
            <person name="Barrangou R."/>
            <person name="Klaenhammer T.R."/>
            <person name="Caufield P.W."/>
            <person name="Cui Y."/>
            <person name="Zhang H."/>
            <person name="O'Toole P.W."/>
        </authorList>
    </citation>
    <scope>NUCLEOTIDE SEQUENCE [LARGE SCALE GENOMIC DNA]</scope>
    <source>
        <strain evidence="4 5">DSM 20593</strain>
    </source>
</reference>
<dbReference type="NCBIfam" id="TIGR00277">
    <property type="entry name" value="HDIG"/>
    <property type="match status" value="1"/>
</dbReference>
<evidence type="ECO:0000313" key="4">
    <source>
        <dbReference type="EMBL" id="KRN75601.1"/>
    </source>
</evidence>
<dbReference type="PATRIC" id="fig|1616.3.peg.85"/>
<dbReference type="InterPro" id="IPR006674">
    <property type="entry name" value="HD_domain"/>
</dbReference>
<name>A0A0R2JE63_9LACO</name>
<keyword evidence="1" id="KW-0378">Hydrolase</keyword>
<dbReference type="RefSeq" id="WP_057753295.1">
    <property type="nucleotide sequence ID" value="NZ_JQBP01000001.1"/>
</dbReference>
<proteinExistence type="predicted"/>
<evidence type="ECO:0000313" key="5">
    <source>
        <dbReference type="Proteomes" id="UP000051655"/>
    </source>
</evidence>
<comment type="caution">
    <text evidence="4">The sequence shown here is derived from an EMBL/GenBank/DDBJ whole genome shotgun (WGS) entry which is preliminary data.</text>
</comment>
<dbReference type="PANTHER" id="PTHR37294">
    <property type="entry name" value="3'-5' EXORIBONUCLEASE YHAM"/>
    <property type="match status" value="1"/>
</dbReference>
<dbReference type="CDD" id="cd00077">
    <property type="entry name" value="HDc"/>
    <property type="match status" value="1"/>
</dbReference>
<dbReference type="CDD" id="cd04492">
    <property type="entry name" value="YhaM_OBF_like"/>
    <property type="match status" value="1"/>
</dbReference>
<keyword evidence="5" id="KW-1185">Reference proteome</keyword>
<gene>
    <name evidence="4" type="ORF">IV73_GL000085</name>
</gene>